<organism evidence="1 2">
    <name type="scientific">Tanacetum coccineum</name>
    <dbReference type="NCBI Taxonomy" id="301880"/>
    <lineage>
        <taxon>Eukaryota</taxon>
        <taxon>Viridiplantae</taxon>
        <taxon>Streptophyta</taxon>
        <taxon>Embryophyta</taxon>
        <taxon>Tracheophyta</taxon>
        <taxon>Spermatophyta</taxon>
        <taxon>Magnoliopsida</taxon>
        <taxon>eudicotyledons</taxon>
        <taxon>Gunneridae</taxon>
        <taxon>Pentapetalae</taxon>
        <taxon>asterids</taxon>
        <taxon>campanulids</taxon>
        <taxon>Asterales</taxon>
        <taxon>Asteraceae</taxon>
        <taxon>Asteroideae</taxon>
        <taxon>Anthemideae</taxon>
        <taxon>Anthemidinae</taxon>
        <taxon>Tanacetum</taxon>
    </lineage>
</organism>
<evidence type="ECO:0000313" key="2">
    <source>
        <dbReference type="Proteomes" id="UP001151760"/>
    </source>
</evidence>
<name>A0ABQ5BLY0_9ASTR</name>
<dbReference type="EMBL" id="BQNB010013265">
    <property type="protein sequence ID" value="GJT13854.1"/>
    <property type="molecule type" value="Genomic_DNA"/>
</dbReference>
<accession>A0ABQ5BLY0</accession>
<sequence length="141" mass="15852">MTYTSLRDSFALEETSMILLANERVCAKVRMCNGYAREGIKDNHLSLLGPKIIMFCLFARSLVPLIESFGFSEALGSVLCRLRCVLANSLTVDTSTLREKQIDDGLPIIKNSDFEEIRELADGTFRTVYHGKWKVTDVAIK</sequence>
<dbReference type="Gene3D" id="3.30.200.20">
    <property type="entry name" value="Phosphorylase Kinase, domain 1"/>
    <property type="match status" value="1"/>
</dbReference>
<reference evidence="1" key="1">
    <citation type="journal article" date="2022" name="Int. J. Mol. Sci.">
        <title>Draft Genome of Tanacetum Coccineum: Genomic Comparison of Closely Related Tanacetum-Family Plants.</title>
        <authorList>
            <person name="Yamashiro T."/>
            <person name="Shiraishi A."/>
            <person name="Nakayama K."/>
            <person name="Satake H."/>
        </authorList>
    </citation>
    <scope>NUCLEOTIDE SEQUENCE</scope>
</reference>
<proteinExistence type="predicted"/>
<comment type="caution">
    <text evidence="1">The sequence shown here is derived from an EMBL/GenBank/DDBJ whole genome shotgun (WGS) entry which is preliminary data.</text>
</comment>
<protein>
    <submittedName>
        <fullName evidence="1">Uncharacterized protein</fullName>
    </submittedName>
</protein>
<keyword evidence="2" id="KW-1185">Reference proteome</keyword>
<dbReference type="Proteomes" id="UP001151760">
    <property type="component" value="Unassembled WGS sequence"/>
</dbReference>
<evidence type="ECO:0000313" key="1">
    <source>
        <dbReference type="EMBL" id="GJT13854.1"/>
    </source>
</evidence>
<reference evidence="1" key="2">
    <citation type="submission" date="2022-01" db="EMBL/GenBank/DDBJ databases">
        <authorList>
            <person name="Yamashiro T."/>
            <person name="Shiraishi A."/>
            <person name="Satake H."/>
            <person name="Nakayama K."/>
        </authorList>
    </citation>
    <scope>NUCLEOTIDE SEQUENCE</scope>
</reference>
<gene>
    <name evidence="1" type="ORF">Tco_0860896</name>
</gene>